<evidence type="ECO:0000256" key="4">
    <source>
        <dbReference type="ARBA" id="ARBA00022519"/>
    </source>
</evidence>
<keyword evidence="2 9" id="KW-0813">Transport</keyword>
<evidence type="ECO:0000256" key="3">
    <source>
        <dbReference type="ARBA" id="ARBA00022475"/>
    </source>
</evidence>
<comment type="subcellular location">
    <subcellularLocation>
        <location evidence="1 9">Cell inner membrane</location>
        <topology evidence="1 9">Multi-pass membrane protein</topology>
    </subcellularLocation>
</comment>
<evidence type="ECO:0000256" key="9">
    <source>
        <dbReference type="RuleBase" id="RU369079"/>
    </source>
</evidence>
<evidence type="ECO:0000256" key="8">
    <source>
        <dbReference type="ARBA" id="ARBA00038436"/>
    </source>
</evidence>
<dbReference type="Proteomes" id="UP001369958">
    <property type="component" value="Chromosome"/>
</dbReference>
<keyword evidence="7 9" id="KW-0472">Membrane</keyword>
<dbReference type="EMBL" id="CP146275">
    <property type="protein sequence ID" value="WWT31822.1"/>
    <property type="molecule type" value="Genomic_DNA"/>
</dbReference>
<evidence type="ECO:0000259" key="10">
    <source>
        <dbReference type="Pfam" id="PF04290"/>
    </source>
</evidence>
<protein>
    <recommendedName>
        <fullName evidence="9">TRAP transporter small permease protein</fullName>
    </recommendedName>
</protein>
<feature type="transmembrane region" description="Helical" evidence="9">
    <location>
        <begin position="21"/>
        <end position="45"/>
    </location>
</feature>
<name>A0ABZ2I3V1_9HYPH</name>
<dbReference type="InterPro" id="IPR055348">
    <property type="entry name" value="DctQ"/>
</dbReference>
<evidence type="ECO:0000313" key="12">
    <source>
        <dbReference type="Proteomes" id="UP001369958"/>
    </source>
</evidence>
<feature type="transmembrane region" description="Helical" evidence="9">
    <location>
        <begin position="57"/>
        <end position="82"/>
    </location>
</feature>
<evidence type="ECO:0000256" key="1">
    <source>
        <dbReference type="ARBA" id="ARBA00004429"/>
    </source>
</evidence>
<evidence type="ECO:0000256" key="7">
    <source>
        <dbReference type="ARBA" id="ARBA00023136"/>
    </source>
</evidence>
<dbReference type="PANTHER" id="PTHR35011:SF2">
    <property type="entry name" value="2,3-DIKETO-L-GULONATE TRAP TRANSPORTER SMALL PERMEASE PROTEIN YIAM"/>
    <property type="match status" value="1"/>
</dbReference>
<organism evidence="11 12">
    <name type="scientific">Pelagibacterium nitratireducens</name>
    <dbReference type="NCBI Taxonomy" id="1046114"/>
    <lineage>
        <taxon>Bacteria</taxon>
        <taxon>Pseudomonadati</taxon>
        <taxon>Pseudomonadota</taxon>
        <taxon>Alphaproteobacteria</taxon>
        <taxon>Hyphomicrobiales</taxon>
        <taxon>Devosiaceae</taxon>
        <taxon>Pelagibacterium</taxon>
    </lineage>
</organism>
<dbReference type="Pfam" id="PF04290">
    <property type="entry name" value="DctQ"/>
    <property type="match status" value="1"/>
</dbReference>
<accession>A0ABZ2I3V1</accession>
<feature type="domain" description="Tripartite ATP-independent periplasmic transporters DctQ component" evidence="10">
    <location>
        <begin position="26"/>
        <end position="156"/>
    </location>
</feature>
<dbReference type="InterPro" id="IPR007387">
    <property type="entry name" value="TRAP_DctQ"/>
</dbReference>
<keyword evidence="12" id="KW-1185">Reference proteome</keyword>
<evidence type="ECO:0000256" key="6">
    <source>
        <dbReference type="ARBA" id="ARBA00022989"/>
    </source>
</evidence>
<feature type="transmembrane region" description="Helical" evidence="9">
    <location>
        <begin position="89"/>
        <end position="112"/>
    </location>
</feature>
<evidence type="ECO:0000256" key="5">
    <source>
        <dbReference type="ARBA" id="ARBA00022692"/>
    </source>
</evidence>
<keyword evidence="6 9" id="KW-1133">Transmembrane helix</keyword>
<comment type="similarity">
    <text evidence="8 9">Belongs to the TRAP transporter small permease family.</text>
</comment>
<dbReference type="RefSeq" id="WP_338607283.1">
    <property type="nucleotide sequence ID" value="NZ_CP146275.1"/>
</dbReference>
<gene>
    <name evidence="11" type="ORF">V6617_12475</name>
</gene>
<comment type="subunit">
    <text evidence="9">The complex comprises the extracytoplasmic solute receptor protein and the two transmembrane proteins.</text>
</comment>
<keyword evidence="3" id="KW-1003">Cell membrane</keyword>
<feature type="transmembrane region" description="Helical" evidence="9">
    <location>
        <begin position="132"/>
        <end position="153"/>
    </location>
</feature>
<comment type="function">
    <text evidence="9">Part of the tripartite ATP-independent periplasmic (TRAP) transport system.</text>
</comment>
<evidence type="ECO:0000256" key="2">
    <source>
        <dbReference type="ARBA" id="ARBA00022448"/>
    </source>
</evidence>
<dbReference type="PANTHER" id="PTHR35011">
    <property type="entry name" value="2,3-DIKETO-L-GULONATE TRAP TRANSPORTER SMALL PERMEASE PROTEIN YIAM"/>
    <property type="match status" value="1"/>
</dbReference>
<keyword evidence="4 9" id="KW-0997">Cell inner membrane</keyword>
<evidence type="ECO:0000313" key="11">
    <source>
        <dbReference type="EMBL" id="WWT31822.1"/>
    </source>
</evidence>
<reference evidence="11 12" key="1">
    <citation type="submission" date="2024-02" db="EMBL/GenBank/DDBJ databases">
        <title>Complete genome sequence of Pelagibacterium nitratireducens ZH15.</title>
        <authorList>
            <person name="Zhao L.H."/>
        </authorList>
    </citation>
    <scope>NUCLEOTIDE SEQUENCE [LARGE SCALE GENOMIC DNA]</scope>
    <source>
        <strain evidence="11 12">ZH15</strain>
    </source>
</reference>
<proteinExistence type="inferred from homology"/>
<sequence length="185" mass="20382">MRWLEFPLRLTDKLTAWMLGLMLVAITLILFVNAMARYFAGIAIVGGEELARCLMVWMTFLGSYLLVRTQAHIAIDVLAIMLKPATRKILVMVICCLGILITAYFFVLGYELTVRIFSSGQRMSSVPLARGWFYLSIPVGMGLMCVAFLQTLLATITGLAQPKVSDFSLPEVEAAAVKAAPEGKL</sequence>
<keyword evidence="5 9" id="KW-0812">Transmembrane</keyword>